<dbReference type="InterPro" id="IPR029052">
    <property type="entry name" value="Metallo-depent_PP-like"/>
</dbReference>
<dbReference type="GO" id="GO:0046872">
    <property type="term" value="F:metal ion binding"/>
    <property type="evidence" value="ECO:0007669"/>
    <property type="project" value="UniProtKB-KW"/>
</dbReference>
<evidence type="ECO:0000313" key="6">
    <source>
        <dbReference type="EMBL" id="MBO0938577.1"/>
    </source>
</evidence>
<evidence type="ECO:0000256" key="3">
    <source>
        <dbReference type="ARBA" id="ARBA00023004"/>
    </source>
</evidence>
<dbReference type="AlphaFoldDB" id="A0A939GG82"/>
<name>A0A939GG82_9BACT</name>
<reference evidence="6" key="1">
    <citation type="submission" date="2021-03" db="EMBL/GenBank/DDBJ databases">
        <title>Fibrella sp. HMF5335 genome sequencing and assembly.</title>
        <authorList>
            <person name="Kang H."/>
            <person name="Kim H."/>
            <person name="Bae S."/>
            <person name="Joh K."/>
        </authorList>
    </citation>
    <scope>NUCLEOTIDE SEQUENCE</scope>
    <source>
        <strain evidence="6">HMF5335</strain>
    </source>
</reference>
<dbReference type="EMBL" id="JAFMYV010000010">
    <property type="protein sequence ID" value="MBO0938577.1"/>
    <property type="molecule type" value="Genomic_DNA"/>
</dbReference>
<comment type="similarity">
    <text evidence="4">Belongs to the cyclic nucleotide phosphodiesterase class-III family.</text>
</comment>
<keyword evidence="2" id="KW-0378">Hydrolase</keyword>
<sequence length="243" mass="27476">MKIAFITDIHIAAEGEHPAGVDVRANFLQTLDYVRTTKPDCMVLGGDLCFDVGDRAIYGWIREQLRDLPCQWFAIPGNHDDSVMMAEEMHLTHHLTNGELYSAIPLEGYPALFLDSSKGTFSDAQWQWLGEELALIHHNALVFCHHPVLPADALFMDTKYPFRQQARWVETTEELPCRIQVISGHYHTETTTLRGNTSILITPSTYIQLNPYTPDLELVKTPPALREITVSMHGVTSRVVYVS</sequence>
<protein>
    <submittedName>
        <fullName evidence="6">Metallophosphoesterase</fullName>
    </submittedName>
</protein>
<keyword evidence="1" id="KW-0479">Metal-binding</keyword>
<dbReference type="Pfam" id="PF00149">
    <property type="entry name" value="Metallophos"/>
    <property type="match status" value="1"/>
</dbReference>
<dbReference type="InterPro" id="IPR050884">
    <property type="entry name" value="CNP_phosphodiesterase-III"/>
</dbReference>
<dbReference type="SUPFAM" id="SSF56300">
    <property type="entry name" value="Metallo-dependent phosphatases"/>
    <property type="match status" value="1"/>
</dbReference>
<evidence type="ECO:0000256" key="2">
    <source>
        <dbReference type="ARBA" id="ARBA00022801"/>
    </source>
</evidence>
<evidence type="ECO:0000256" key="4">
    <source>
        <dbReference type="ARBA" id="ARBA00025742"/>
    </source>
</evidence>
<keyword evidence="7" id="KW-1185">Reference proteome</keyword>
<proteinExistence type="inferred from homology"/>
<gene>
    <name evidence="6" type="ORF">J2I47_18640</name>
</gene>
<dbReference type="Gene3D" id="3.60.21.10">
    <property type="match status" value="1"/>
</dbReference>
<dbReference type="Proteomes" id="UP000664034">
    <property type="component" value="Unassembled WGS sequence"/>
</dbReference>
<organism evidence="6 7">
    <name type="scientific">Fibrella rubiginis</name>
    <dbReference type="NCBI Taxonomy" id="2817060"/>
    <lineage>
        <taxon>Bacteria</taxon>
        <taxon>Pseudomonadati</taxon>
        <taxon>Bacteroidota</taxon>
        <taxon>Cytophagia</taxon>
        <taxon>Cytophagales</taxon>
        <taxon>Spirosomataceae</taxon>
        <taxon>Fibrella</taxon>
    </lineage>
</organism>
<keyword evidence="3" id="KW-0408">Iron</keyword>
<accession>A0A939GG82</accession>
<dbReference type="PANTHER" id="PTHR42988:SF2">
    <property type="entry name" value="CYCLIC NUCLEOTIDE PHOSPHODIESTERASE CBUA0032-RELATED"/>
    <property type="match status" value="1"/>
</dbReference>
<evidence type="ECO:0000259" key="5">
    <source>
        <dbReference type="Pfam" id="PF00149"/>
    </source>
</evidence>
<dbReference type="InterPro" id="IPR004843">
    <property type="entry name" value="Calcineurin-like_PHP"/>
</dbReference>
<dbReference type="GO" id="GO:0016787">
    <property type="term" value="F:hydrolase activity"/>
    <property type="evidence" value="ECO:0007669"/>
    <property type="project" value="UniProtKB-KW"/>
</dbReference>
<evidence type="ECO:0000256" key="1">
    <source>
        <dbReference type="ARBA" id="ARBA00022723"/>
    </source>
</evidence>
<dbReference type="RefSeq" id="WP_207366116.1">
    <property type="nucleotide sequence ID" value="NZ_JAFMYV010000010.1"/>
</dbReference>
<feature type="domain" description="Calcineurin-like phosphoesterase" evidence="5">
    <location>
        <begin position="1"/>
        <end position="188"/>
    </location>
</feature>
<evidence type="ECO:0000313" key="7">
    <source>
        <dbReference type="Proteomes" id="UP000664034"/>
    </source>
</evidence>
<dbReference type="PANTHER" id="PTHR42988">
    <property type="entry name" value="PHOSPHOHYDROLASE"/>
    <property type="match status" value="1"/>
</dbReference>
<comment type="caution">
    <text evidence="6">The sequence shown here is derived from an EMBL/GenBank/DDBJ whole genome shotgun (WGS) entry which is preliminary data.</text>
</comment>